<dbReference type="AlphaFoldDB" id="A0A7D3W1A9"/>
<sequence>MSKTSGKVKRLPREPYERELRGRASSG</sequence>
<evidence type="ECO:0000313" key="2">
    <source>
        <dbReference type="EMBL" id="QKG27119.1"/>
    </source>
</evidence>
<protein>
    <submittedName>
        <fullName evidence="2">Uncharacterized protein</fullName>
    </submittedName>
</protein>
<evidence type="ECO:0000313" key="3">
    <source>
        <dbReference type="Proteomes" id="UP000501240"/>
    </source>
</evidence>
<proteinExistence type="predicted"/>
<organism evidence="2 3">
    <name type="scientific">Actinomadura verrucosospora</name>
    <dbReference type="NCBI Taxonomy" id="46165"/>
    <lineage>
        <taxon>Bacteria</taxon>
        <taxon>Bacillati</taxon>
        <taxon>Actinomycetota</taxon>
        <taxon>Actinomycetes</taxon>
        <taxon>Streptosporangiales</taxon>
        <taxon>Thermomonosporaceae</taxon>
        <taxon>Actinomadura</taxon>
    </lineage>
</organism>
<feature type="compositionally biased region" description="Basic and acidic residues" evidence="1">
    <location>
        <begin position="11"/>
        <end position="27"/>
    </location>
</feature>
<name>A0A7D3W1A9_ACTVE</name>
<feature type="compositionally biased region" description="Basic residues" evidence="1">
    <location>
        <begin position="1"/>
        <end position="10"/>
    </location>
</feature>
<accession>A0A7D3W1A9</accession>
<dbReference type="EMBL" id="CP053892">
    <property type="protein sequence ID" value="QKG27119.1"/>
    <property type="molecule type" value="Genomic_DNA"/>
</dbReference>
<keyword evidence="3" id="KW-1185">Reference proteome</keyword>
<dbReference type="Proteomes" id="UP000501240">
    <property type="component" value="Chromosome"/>
</dbReference>
<reference evidence="2 3" key="1">
    <citation type="submission" date="2020-05" db="EMBL/GenBank/DDBJ databases">
        <title>Actinomadura verrucosospora NRRL-B18236 (PFL_A860) Genome sequencing and assembly.</title>
        <authorList>
            <person name="Samborskyy M."/>
        </authorList>
    </citation>
    <scope>NUCLEOTIDE SEQUENCE [LARGE SCALE GENOMIC DNA]</scope>
    <source>
        <strain evidence="2 3">NRRL:B18236</strain>
    </source>
</reference>
<feature type="region of interest" description="Disordered" evidence="1">
    <location>
        <begin position="1"/>
        <end position="27"/>
    </location>
</feature>
<gene>
    <name evidence="2" type="ORF">ACTIVE_8772</name>
</gene>
<evidence type="ECO:0000256" key="1">
    <source>
        <dbReference type="SAM" id="MobiDB-lite"/>
    </source>
</evidence>